<dbReference type="CDD" id="cd00609">
    <property type="entry name" value="AAT_like"/>
    <property type="match status" value="1"/>
</dbReference>
<evidence type="ECO:0000313" key="8">
    <source>
        <dbReference type="Proteomes" id="UP000064893"/>
    </source>
</evidence>
<dbReference type="NCBIfam" id="TIGR04350">
    <property type="entry name" value="C_S_lyase_PatB"/>
    <property type="match status" value="1"/>
</dbReference>
<evidence type="ECO:0000256" key="4">
    <source>
        <dbReference type="ARBA" id="ARBA00023239"/>
    </source>
</evidence>
<keyword evidence="3" id="KW-0663">Pyridoxal phosphate</keyword>
<evidence type="ECO:0000313" key="7">
    <source>
        <dbReference type="EMBL" id="ALO15717.1"/>
    </source>
</evidence>
<evidence type="ECO:0000259" key="6">
    <source>
        <dbReference type="Pfam" id="PF00155"/>
    </source>
</evidence>
<dbReference type="EMBL" id="CP013118">
    <property type="protein sequence ID" value="ALO15717.1"/>
    <property type="molecule type" value="Genomic_DNA"/>
</dbReference>
<evidence type="ECO:0000256" key="3">
    <source>
        <dbReference type="ARBA" id="ARBA00022898"/>
    </source>
</evidence>
<dbReference type="KEGG" id="blq:L21SP5_02080"/>
<dbReference type="InterPro" id="IPR004839">
    <property type="entry name" value="Aminotransferase_I/II_large"/>
</dbReference>
<comment type="cofactor">
    <cofactor evidence="1">
        <name>pyridoxal 5'-phosphate</name>
        <dbReference type="ChEBI" id="CHEBI:597326"/>
    </cofactor>
</comment>
<dbReference type="PANTHER" id="PTHR43525:SF1">
    <property type="entry name" value="PROTEIN MALY"/>
    <property type="match status" value="1"/>
</dbReference>
<evidence type="ECO:0000256" key="5">
    <source>
        <dbReference type="ARBA" id="ARBA00037974"/>
    </source>
</evidence>
<feature type="domain" description="Aminotransferase class I/classII large" evidence="6">
    <location>
        <begin position="31"/>
        <end position="384"/>
    </location>
</feature>
<dbReference type="SUPFAM" id="SSF53383">
    <property type="entry name" value="PLP-dependent transferases"/>
    <property type="match status" value="1"/>
</dbReference>
<reference evidence="7 8" key="1">
    <citation type="submission" date="2015-11" db="EMBL/GenBank/DDBJ databases">
        <title>Description and complete genome sequence of a novel strain predominating in hypersaline microbial mats and representing a new family of the Bacteriodetes phylum.</title>
        <authorList>
            <person name="Spring S."/>
            <person name="Bunk B."/>
            <person name="Sproer C."/>
            <person name="Klenk H.-P."/>
        </authorList>
    </citation>
    <scope>NUCLEOTIDE SEQUENCE [LARGE SCALE GENOMIC DNA]</scope>
    <source>
        <strain evidence="7 8">L21-Spi-D4</strain>
    </source>
</reference>
<dbReference type="OrthoDB" id="9802872at2"/>
<dbReference type="Gene3D" id="3.90.1150.10">
    <property type="entry name" value="Aspartate Aminotransferase, domain 1"/>
    <property type="match status" value="1"/>
</dbReference>
<dbReference type="PATRIC" id="fig|1307839.3.peg.2195"/>
<organism evidence="7 8">
    <name type="scientific">Salinivirga cyanobacteriivorans</name>
    <dbReference type="NCBI Taxonomy" id="1307839"/>
    <lineage>
        <taxon>Bacteria</taxon>
        <taxon>Pseudomonadati</taxon>
        <taxon>Bacteroidota</taxon>
        <taxon>Bacteroidia</taxon>
        <taxon>Bacteroidales</taxon>
        <taxon>Salinivirgaceae</taxon>
        <taxon>Salinivirga</taxon>
    </lineage>
</organism>
<keyword evidence="8" id="KW-1185">Reference proteome</keyword>
<name>A0A0S2I0L3_9BACT</name>
<dbReference type="InterPro" id="IPR027619">
    <property type="entry name" value="C-S_lyase_PatB-like"/>
</dbReference>
<dbReference type="InterPro" id="IPR015422">
    <property type="entry name" value="PyrdxlP-dep_Trfase_small"/>
</dbReference>
<dbReference type="AlphaFoldDB" id="A0A0S2I0L3"/>
<dbReference type="PANTHER" id="PTHR43525">
    <property type="entry name" value="PROTEIN MALY"/>
    <property type="match status" value="1"/>
</dbReference>
<gene>
    <name evidence="7" type="primary">patB</name>
    <name evidence="7" type="ORF">L21SP5_02080</name>
</gene>
<dbReference type="InterPro" id="IPR015424">
    <property type="entry name" value="PyrdxlP-dep_Trfase"/>
</dbReference>
<dbReference type="GO" id="GO:0030170">
    <property type="term" value="F:pyridoxal phosphate binding"/>
    <property type="evidence" value="ECO:0007669"/>
    <property type="project" value="InterPro"/>
</dbReference>
<dbReference type="InterPro" id="IPR051798">
    <property type="entry name" value="Class-II_PLP-Dep_Aminotrans"/>
</dbReference>
<keyword evidence="4 7" id="KW-0456">Lyase</keyword>
<accession>A0A0S2I0L3</accession>
<evidence type="ECO:0000256" key="1">
    <source>
        <dbReference type="ARBA" id="ARBA00001933"/>
    </source>
</evidence>
<dbReference type="InterPro" id="IPR015421">
    <property type="entry name" value="PyrdxlP-dep_Trfase_major"/>
</dbReference>
<dbReference type="GO" id="GO:0047804">
    <property type="term" value="F:cysteine-S-conjugate beta-lyase activity"/>
    <property type="evidence" value="ECO:0007669"/>
    <property type="project" value="UniProtKB-EC"/>
</dbReference>
<protein>
    <recommendedName>
        <fullName evidence="2">cysteine-S-conjugate beta-lyase</fullName>
        <ecNumber evidence="2">4.4.1.13</ecNumber>
    </recommendedName>
</protein>
<dbReference type="Proteomes" id="UP000064893">
    <property type="component" value="Chromosome"/>
</dbReference>
<comment type="similarity">
    <text evidence="5">Belongs to the class-II pyridoxal-phosphate-dependent aminotransferase family. MalY/PatB cystathionine beta-lyase subfamily.</text>
</comment>
<evidence type="ECO:0000256" key="2">
    <source>
        <dbReference type="ARBA" id="ARBA00012224"/>
    </source>
</evidence>
<dbReference type="Gene3D" id="3.40.640.10">
    <property type="entry name" value="Type I PLP-dependent aspartate aminotransferase-like (Major domain)"/>
    <property type="match status" value="1"/>
</dbReference>
<dbReference type="RefSeq" id="WP_057953151.1">
    <property type="nucleotide sequence ID" value="NZ_CP013118.1"/>
</dbReference>
<sequence>MVKYEFDKPIDRSGTSCIKYDARERIFGQNDVLPLWVADMDFEVAPEIAEAIQERAKHKIYGYTMRCDEYYDIIQDWLKRRYGWSVEKPHISFSPGVVSALAMALLAFTKPGDKVIVQSPVYFPFFTTIEQNGRRVLNNQLVEGTNQYSMDFDNLERQIDNQTKMMFLSNPHNPVGRAWTKEELTRLAEIAEKHKLIVVSDEIHSDIIFSGHAHTPYASVSEYAAQNSVTAMAPSKTFNLAGLSTSVVVIENERMMKDYNYMVETFHIGLTNPFGLVALKTAYEKGDAWLEALLKYLEANRDYVAGFVQKEIPGVDVVLPESTFLMWIDFRGLGYSDKELQHQLVRMAKIGLSHGPIFREGGEGFQRLNFGCPRSQLEEAMERLKKVIHA</sequence>
<proteinExistence type="inferred from homology"/>
<dbReference type="Pfam" id="PF00155">
    <property type="entry name" value="Aminotran_1_2"/>
    <property type="match status" value="1"/>
</dbReference>
<dbReference type="EC" id="4.4.1.13" evidence="2"/>
<dbReference type="STRING" id="1307839.L21SP5_02080"/>